<name>A0ACC0DUW1_9BASI</name>
<reference evidence="2" key="2">
    <citation type="journal article" date="2018" name="Mol. Plant Microbe Interact.">
        <title>Genome sequence resources for the wheat stripe rust pathogen (Puccinia striiformis f. sp. tritici) and the barley stripe rust pathogen (Puccinia striiformis f. sp. hordei).</title>
        <authorList>
            <person name="Xia C."/>
            <person name="Wang M."/>
            <person name="Yin C."/>
            <person name="Cornejo O.E."/>
            <person name="Hulbert S.H."/>
            <person name="Chen X."/>
        </authorList>
    </citation>
    <scope>NUCLEOTIDE SEQUENCE [LARGE SCALE GENOMIC DNA]</scope>
    <source>
        <strain evidence="2">93-210</strain>
    </source>
</reference>
<reference evidence="1 2" key="3">
    <citation type="journal article" date="2022" name="Microbiol. Spectr.">
        <title>Folding features and dynamics of 3D genome architecture in plant fungal pathogens.</title>
        <authorList>
            <person name="Xia C."/>
        </authorList>
    </citation>
    <scope>NUCLEOTIDE SEQUENCE [LARGE SCALE GENOMIC DNA]</scope>
    <source>
        <strain evidence="1 2">93-210</strain>
    </source>
</reference>
<reference evidence="2" key="1">
    <citation type="journal article" date="2018" name="BMC Genomics">
        <title>Genomic insights into host adaptation between the wheat stripe rust pathogen (Puccinia striiformis f. sp. tritici) and the barley stripe rust pathogen (Puccinia striiformis f. sp. hordei).</title>
        <authorList>
            <person name="Xia C."/>
            <person name="Wang M."/>
            <person name="Yin C."/>
            <person name="Cornejo O.E."/>
            <person name="Hulbert S.H."/>
            <person name="Chen X."/>
        </authorList>
    </citation>
    <scope>NUCLEOTIDE SEQUENCE [LARGE SCALE GENOMIC DNA]</scope>
    <source>
        <strain evidence="2">93-210</strain>
    </source>
</reference>
<evidence type="ECO:0000313" key="1">
    <source>
        <dbReference type="EMBL" id="KAI7938708.1"/>
    </source>
</evidence>
<evidence type="ECO:0000313" key="2">
    <source>
        <dbReference type="Proteomes" id="UP001060170"/>
    </source>
</evidence>
<sequence>MLEFVSSSEIASHEEIELGHRLDAIAIGTTTCLATFMTGFITLKFLHFLSISDSKDQRFARCLGTAALVMHMAQLLAQLENTWTAMTRFATSTPFNVFLYEGIETLFTLFIVIVVQIHFARIVRAFIKNKQRWSIFAAISCTLTCMAGLTTSAIILSDLSHGRLKKDTPPKLSVQLTICWATWLTSATAFDITVLSVLTKNILKHRAGTVQVSFKSLLSRILLVTIYAFLMTSLTSIVAVILIIGKQFYGLYPTSDCHWEEIFRMAPVLLTSNPLSSNQVSTISTNDNFILLSRLRIAAFVSNSFLPRIYLLAFCSSLVGKRQAMDSKTIRYSIMSGRQSDWS</sequence>
<keyword evidence="2" id="KW-1185">Reference proteome</keyword>
<comment type="caution">
    <text evidence="1">The sequence shown here is derived from an EMBL/GenBank/DDBJ whole genome shotgun (WGS) entry which is preliminary data.</text>
</comment>
<dbReference type="Proteomes" id="UP001060170">
    <property type="component" value="Chromosome 15"/>
</dbReference>
<organism evidence="1 2">
    <name type="scientific">Puccinia striiformis f. sp. tritici</name>
    <dbReference type="NCBI Taxonomy" id="168172"/>
    <lineage>
        <taxon>Eukaryota</taxon>
        <taxon>Fungi</taxon>
        <taxon>Dikarya</taxon>
        <taxon>Basidiomycota</taxon>
        <taxon>Pucciniomycotina</taxon>
        <taxon>Pucciniomycetes</taxon>
        <taxon>Pucciniales</taxon>
        <taxon>Pucciniaceae</taxon>
        <taxon>Puccinia</taxon>
    </lineage>
</organism>
<protein>
    <submittedName>
        <fullName evidence="1">Uncharacterized protein</fullName>
    </submittedName>
</protein>
<dbReference type="EMBL" id="CM045879">
    <property type="protein sequence ID" value="KAI7938708.1"/>
    <property type="molecule type" value="Genomic_DNA"/>
</dbReference>
<proteinExistence type="predicted"/>
<accession>A0ACC0DUW1</accession>
<gene>
    <name evidence="1" type="ORF">MJO28_014287</name>
</gene>